<feature type="domain" description="Reverse transcriptase" evidence="1">
    <location>
        <begin position="185"/>
        <end position="333"/>
    </location>
</feature>
<evidence type="ECO:0000313" key="2">
    <source>
        <dbReference type="Ensembl" id="ENSSPAP00000012317.1"/>
    </source>
</evidence>
<dbReference type="GeneTree" id="ENSGT00940000163630"/>
<dbReference type="InterPro" id="IPR000477">
    <property type="entry name" value="RT_dom"/>
</dbReference>
<dbReference type="STRING" id="144197.ENSSPAP00000012317"/>
<dbReference type="PANTHER" id="PTHR31635">
    <property type="entry name" value="REVERSE TRANSCRIPTASE DOMAIN-CONTAINING PROTEIN-RELATED"/>
    <property type="match status" value="1"/>
</dbReference>
<organism evidence="2">
    <name type="scientific">Stegastes partitus</name>
    <name type="common">bicolor damselfish</name>
    <dbReference type="NCBI Taxonomy" id="144197"/>
    <lineage>
        <taxon>Eukaryota</taxon>
        <taxon>Metazoa</taxon>
        <taxon>Chordata</taxon>
        <taxon>Craniata</taxon>
        <taxon>Vertebrata</taxon>
        <taxon>Euteleostomi</taxon>
        <taxon>Actinopterygii</taxon>
        <taxon>Neopterygii</taxon>
        <taxon>Teleostei</taxon>
        <taxon>Neoteleostei</taxon>
        <taxon>Acanthomorphata</taxon>
        <taxon>Ovalentaria</taxon>
        <taxon>Pomacentridae</taxon>
        <taxon>Stegastes</taxon>
    </lineage>
</organism>
<reference evidence="2" key="1">
    <citation type="submission" date="2023-09" db="UniProtKB">
        <authorList>
            <consortium name="Ensembl"/>
        </authorList>
    </citation>
    <scope>IDENTIFICATION</scope>
</reference>
<dbReference type="Ensembl" id="ENSSPAT00000012530.1">
    <property type="protein sequence ID" value="ENSSPAP00000012317.1"/>
    <property type="gene ID" value="ENSSPAG00000009351.1"/>
</dbReference>
<evidence type="ECO:0000259" key="1">
    <source>
        <dbReference type="Pfam" id="PF00078"/>
    </source>
</evidence>
<accession>A0A3B5AFI2</accession>
<proteinExistence type="predicted"/>
<protein>
    <recommendedName>
        <fullName evidence="1">Reverse transcriptase domain-containing protein</fullName>
    </recommendedName>
</protein>
<name>A0A3B5AFI2_9TELE</name>
<dbReference type="AlphaFoldDB" id="A0A3B5AFI2"/>
<dbReference type="PANTHER" id="PTHR31635:SF196">
    <property type="entry name" value="REVERSE TRANSCRIPTASE DOMAIN-CONTAINING PROTEIN-RELATED"/>
    <property type="match status" value="1"/>
</dbReference>
<dbReference type="Pfam" id="PF00078">
    <property type="entry name" value="RVT_1"/>
    <property type="match status" value="1"/>
</dbReference>
<sequence length="472" mass="53057">MAKCYLRGSITSYGSAEKKLLLKTQLELEEKVTFLEEEFKSNLTKPHGKLLDAARAALDQVLTKKGETSIFFARHRLYESGSKPGRLLARLARGEKTYTPHSISTKLRLFFYQNLYSSEYHSSAMALGAFLDKLELPSLTDEQKGEINRPKTEDEVLEAIKTLKGGGGGSPRPGWICQTSDRYECGSLRAISLVGVESKILSKVMATRREGPLPSLINSDQTGFIQNRPLSSNIRRLLNVIQYTNQHGSKALTVSLDAEKAFDRVEWCYLFDVLRRFGLGGNFLRWIQTIYDSPAASVVTNGLRSEPFPLARSTRQSCPLSPLLFATALEPLGVSVGNTIHKIALHANDVNFDKSEAMPIGRLDVDDLTDFPFRWSSSGLTYLGIKLSPNLSDLWKLNISSTICAVKRDLQRWSNLSLSFMGRISLIKMNVLPRILYPLQMLPLWMPRQVASSIEKLFSEFIWLGKKLREKN</sequence>